<dbReference type="Proteomes" id="UP000236728">
    <property type="component" value="Unassembled WGS sequence"/>
</dbReference>
<dbReference type="OrthoDB" id="9811239at2"/>
<dbReference type="SUPFAM" id="SSF53756">
    <property type="entry name" value="UDP-Glycosyltransferase/glycogen phosphorylase"/>
    <property type="match status" value="1"/>
</dbReference>
<dbReference type="InterPro" id="IPR001296">
    <property type="entry name" value="Glyco_trans_1"/>
</dbReference>
<gene>
    <name evidence="2" type="ORF">SAMN05421819_0963</name>
</gene>
<name>A0A1H5UCK7_9BACT</name>
<organism evidence="2 3">
    <name type="scientific">Bryocella elongata</name>
    <dbReference type="NCBI Taxonomy" id="863522"/>
    <lineage>
        <taxon>Bacteria</taxon>
        <taxon>Pseudomonadati</taxon>
        <taxon>Acidobacteriota</taxon>
        <taxon>Terriglobia</taxon>
        <taxon>Terriglobales</taxon>
        <taxon>Acidobacteriaceae</taxon>
        <taxon>Bryocella</taxon>
    </lineage>
</organism>
<dbReference type="Gene3D" id="3.40.50.2000">
    <property type="entry name" value="Glycogen Phosphorylase B"/>
    <property type="match status" value="2"/>
</dbReference>
<keyword evidence="3" id="KW-1185">Reference proteome</keyword>
<reference evidence="2 3" key="1">
    <citation type="submission" date="2016-10" db="EMBL/GenBank/DDBJ databases">
        <authorList>
            <person name="de Groot N.N."/>
        </authorList>
    </citation>
    <scope>NUCLEOTIDE SEQUENCE [LARGE SCALE GENOMIC DNA]</scope>
    <source>
        <strain evidence="2 3">DSM 22489</strain>
    </source>
</reference>
<dbReference type="AlphaFoldDB" id="A0A1H5UCK7"/>
<dbReference type="PANTHER" id="PTHR45947">
    <property type="entry name" value="SULFOQUINOVOSYL TRANSFERASE SQD2"/>
    <property type="match status" value="1"/>
</dbReference>
<feature type="domain" description="Glycosyl transferase family 1" evidence="1">
    <location>
        <begin position="209"/>
        <end position="345"/>
    </location>
</feature>
<evidence type="ECO:0000313" key="2">
    <source>
        <dbReference type="EMBL" id="SEF72714.1"/>
    </source>
</evidence>
<sequence>MFGGGLSNRTTNDGAPLRILMASRATLFTGPGGDTVQILKTADGLRALGCHVDISVESEPAVEGYDVVHLFNLTRPQQTYSQALTARKHGIPVALSTIYVDYREVDRIARGPLQRIFFQLLPSSTAEYMKMIARALVNREADKGTMLVLLKGFRSAQRTLIQMCAVLLPNSESEARRVRRDFPESQKSLVRLVPHAVDPVLFDLEKAAPIEEFKDCVLCVGRIERRKCQLELVQAVKGTHLKLVLIGKPGPNNLAYFEQIKREMGDNVTIIDHIDQTELPRYYASCKVHALVSWMETAGLSTLEAGNMGANVVITNRGDTQDTFVDLAYYCEPDSVESVRAALLAAHNAPSTPFLRERILANYTWDRAAAATLAAYREILSLADSHRSAPGATST</sequence>
<dbReference type="GO" id="GO:0016757">
    <property type="term" value="F:glycosyltransferase activity"/>
    <property type="evidence" value="ECO:0007669"/>
    <property type="project" value="InterPro"/>
</dbReference>
<protein>
    <submittedName>
        <fullName evidence="2">Glycosyltransferase involved in cell wall bisynthesis</fullName>
    </submittedName>
</protein>
<dbReference type="PANTHER" id="PTHR45947:SF3">
    <property type="entry name" value="SULFOQUINOVOSYL TRANSFERASE SQD2"/>
    <property type="match status" value="1"/>
</dbReference>
<evidence type="ECO:0000259" key="1">
    <source>
        <dbReference type="Pfam" id="PF00534"/>
    </source>
</evidence>
<dbReference type="InterPro" id="IPR050194">
    <property type="entry name" value="Glycosyltransferase_grp1"/>
</dbReference>
<evidence type="ECO:0000313" key="3">
    <source>
        <dbReference type="Proteomes" id="UP000236728"/>
    </source>
</evidence>
<accession>A0A1H5UCK7</accession>
<proteinExistence type="predicted"/>
<dbReference type="Pfam" id="PF00534">
    <property type="entry name" value="Glycos_transf_1"/>
    <property type="match status" value="1"/>
</dbReference>
<dbReference type="EMBL" id="FNVA01000001">
    <property type="protein sequence ID" value="SEF72714.1"/>
    <property type="molecule type" value="Genomic_DNA"/>
</dbReference>
<dbReference type="CDD" id="cd03801">
    <property type="entry name" value="GT4_PimA-like"/>
    <property type="match status" value="1"/>
</dbReference>
<keyword evidence="2" id="KW-0808">Transferase</keyword>